<accession>A0AAI8YBF2</accession>
<name>A0AAI8YBF2_9PEZI</name>
<protein>
    <submittedName>
        <fullName evidence="1">Uu.00g039420.m01.CDS01</fullName>
    </submittedName>
</protein>
<dbReference type="EMBL" id="CAUWAG010000003">
    <property type="protein sequence ID" value="CAJ2501089.1"/>
    <property type="molecule type" value="Genomic_DNA"/>
</dbReference>
<evidence type="ECO:0000313" key="1">
    <source>
        <dbReference type="EMBL" id="CAJ2501089.1"/>
    </source>
</evidence>
<reference evidence="1" key="1">
    <citation type="submission" date="2023-10" db="EMBL/GenBank/DDBJ databases">
        <authorList>
            <person name="Hackl T."/>
        </authorList>
    </citation>
    <scope>NUCLEOTIDE SEQUENCE</scope>
</reference>
<dbReference type="Proteomes" id="UP001295740">
    <property type="component" value="Unassembled WGS sequence"/>
</dbReference>
<sequence>MDEKPETTPPAYSQDIVTHSPTRWRGNMPCVCNPTGGCSRHNPTTAPIFYNPVLPADNQRPKTKEFFVRQPPKPAPQDPVQPGEPVSVSLPLDASTVDPLTPILPSIPYALAWYHVHWARAAAAAAEQRDVRTAAALDCAGVCRIGPDDGPGPVLRWTAKPRWIGASLFLQQTASFGIAPTKRHPLYRKSTVRPKYQLTACPHLSHRIVKVVFEERRGIFSAEVKQRVRTKSLPRPPPKSQQPEIWKSMYSTQIQTLTSCPRCCTDMEVVVEMGDQRVDVYVATFRDLGKGADRTDEKWIAALRGKSTMARDASLVVRNAMLGNESGARGNRR</sequence>
<gene>
    <name evidence="1" type="ORF">KHLLAP_LOCUS1557</name>
</gene>
<comment type="caution">
    <text evidence="1">The sequence shown here is derived from an EMBL/GenBank/DDBJ whole genome shotgun (WGS) entry which is preliminary data.</text>
</comment>
<organism evidence="1 2">
    <name type="scientific">Anthostomella pinea</name>
    <dbReference type="NCBI Taxonomy" id="933095"/>
    <lineage>
        <taxon>Eukaryota</taxon>
        <taxon>Fungi</taxon>
        <taxon>Dikarya</taxon>
        <taxon>Ascomycota</taxon>
        <taxon>Pezizomycotina</taxon>
        <taxon>Sordariomycetes</taxon>
        <taxon>Xylariomycetidae</taxon>
        <taxon>Xylariales</taxon>
        <taxon>Xylariaceae</taxon>
        <taxon>Anthostomella</taxon>
    </lineage>
</organism>
<proteinExistence type="predicted"/>
<keyword evidence="2" id="KW-1185">Reference proteome</keyword>
<evidence type="ECO:0000313" key="2">
    <source>
        <dbReference type="Proteomes" id="UP001295740"/>
    </source>
</evidence>
<dbReference type="AlphaFoldDB" id="A0AAI8YBF2"/>